<evidence type="ECO:0000256" key="2">
    <source>
        <dbReference type="ARBA" id="ARBA00010617"/>
    </source>
</evidence>
<dbReference type="Gene3D" id="1.10.630.10">
    <property type="entry name" value="Cytochrome P450"/>
    <property type="match status" value="1"/>
</dbReference>
<gene>
    <name evidence="6" type="primary">LOC113428570</name>
</gene>
<keyword evidence="4" id="KW-0408">Iron</keyword>
<name>A0A6J1W3C8_9SAUR</name>
<dbReference type="GeneID" id="113428570"/>
<evidence type="ECO:0000256" key="3">
    <source>
        <dbReference type="ARBA" id="ARBA00022723"/>
    </source>
</evidence>
<dbReference type="GO" id="GO:0005506">
    <property type="term" value="F:iron ion binding"/>
    <property type="evidence" value="ECO:0007669"/>
    <property type="project" value="InterPro"/>
</dbReference>
<comment type="cofactor">
    <cofactor evidence="1">
        <name>heme</name>
        <dbReference type="ChEBI" id="CHEBI:30413"/>
    </cofactor>
</comment>
<evidence type="ECO:0000256" key="1">
    <source>
        <dbReference type="ARBA" id="ARBA00001971"/>
    </source>
</evidence>
<dbReference type="GO" id="GO:0006805">
    <property type="term" value="P:xenobiotic metabolic process"/>
    <property type="evidence" value="ECO:0007669"/>
    <property type="project" value="TreeGrafter"/>
</dbReference>
<reference evidence="6" key="1">
    <citation type="submission" date="2025-08" db="UniProtKB">
        <authorList>
            <consortium name="RefSeq"/>
        </authorList>
    </citation>
    <scope>IDENTIFICATION</scope>
</reference>
<accession>A0A6J1W3C8</accession>
<dbReference type="Proteomes" id="UP000504612">
    <property type="component" value="Unplaced"/>
</dbReference>
<dbReference type="SUPFAM" id="SSF48264">
    <property type="entry name" value="Cytochrome P450"/>
    <property type="match status" value="1"/>
</dbReference>
<protein>
    <submittedName>
        <fullName evidence="6">Cytochrome P450 2J5-like</fullName>
    </submittedName>
</protein>
<proteinExistence type="inferred from homology"/>
<dbReference type="PANTHER" id="PTHR24300:SF134">
    <property type="entry name" value="CYTOCHROME P450, FAMILY 2, SUBFAMILY AB, POLYPEPTIDE 2-RELATED"/>
    <property type="match status" value="1"/>
</dbReference>
<keyword evidence="5" id="KW-1185">Reference proteome</keyword>
<organism evidence="5 6">
    <name type="scientific">Notechis scutatus</name>
    <name type="common">mainland tiger snake</name>
    <dbReference type="NCBI Taxonomy" id="8663"/>
    <lineage>
        <taxon>Eukaryota</taxon>
        <taxon>Metazoa</taxon>
        <taxon>Chordata</taxon>
        <taxon>Craniata</taxon>
        <taxon>Vertebrata</taxon>
        <taxon>Euteleostomi</taxon>
        <taxon>Lepidosauria</taxon>
        <taxon>Squamata</taxon>
        <taxon>Bifurcata</taxon>
        <taxon>Unidentata</taxon>
        <taxon>Episquamata</taxon>
        <taxon>Toxicofera</taxon>
        <taxon>Serpentes</taxon>
        <taxon>Colubroidea</taxon>
        <taxon>Elapidae</taxon>
        <taxon>Hydrophiinae</taxon>
        <taxon>Notechis</taxon>
    </lineage>
</organism>
<dbReference type="InterPro" id="IPR050182">
    <property type="entry name" value="Cytochrome_P450_fam2"/>
</dbReference>
<dbReference type="Pfam" id="PF00067">
    <property type="entry name" value="p450"/>
    <property type="match status" value="1"/>
</dbReference>
<dbReference type="InterPro" id="IPR002401">
    <property type="entry name" value="Cyt_P450_E_grp-I"/>
</dbReference>
<evidence type="ECO:0000313" key="5">
    <source>
        <dbReference type="Proteomes" id="UP000504612"/>
    </source>
</evidence>
<evidence type="ECO:0000256" key="4">
    <source>
        <dbReference type="ARBA" id="ARBA00023004"/>
    </source>
</evidence>
<feature type="non-terminal residue" evidence="6">
    <location>
        <position position="213"/>
    </location>
</feature>
<dbReference type="PANTHER" id="PTHR24300">
    <property type="entry name" value="CYTOCHROME P450 508A4-RELATED"/>
    <property type="match status" value="1"/>
</dbReference>
<dbReference type="GO" id="GO:0005737">
    <property type="term" value="C:cytoplasm"/>
    <property type="evidence" value="ECO:0007669"/>
    <property type="project" value="TreeGrafter"/>
</dbReference>
<evidence type="ECO:0000313" key="6">
    <source>
        <dbReference type="RefSeq" id="XP_026546909.1"/>
    </source>
</evidence>
<dbReference type="InterPro" id="IPR001128">
    <property type="entry name" value="Cyt_P450"/>
</dbReference>
<dbReference type="KEGG" id="nss:113428570"/>
<keyword evidence="3" id="KW-0479">Metal-binding</keyword>
<dbReference type="GO" id="GO:0016712">
    <property type="term" value="F:oxidoreductase activity, acting on paired donors, with incorporation or reduction of molecular oxygen, reduced flavin or flavoprotein as one donor, and incorporation of one atom of oxygen"/>
    <property type="evidence" value="ECO:0007669"/>
    <property type="project" value="TreeGrafter"/>
</dbReference>
<dbReference type="RefSeq" id="XP_026546909.1">
    <property type="nucleotide sequence ID" value="XM_026691124.1"/>
</dbReference>
<comment type="similarity">
    <text evidence="2">Belongs to the cytochrome P450 family.</text>
</comment>
<dbReference type="GO" id="GO:0020037">
    <property type="term" value="F:heme binding"/>
    <property type="evidence" value="ECO:0007669"/>
    <property type="project" value="InterPro"/>
</dbReference>
<sequence length="213" mass="24009">MSSGIAFSNGHTWKQQRHIGITALWKLGLGKKSIEHQIEDGAQTLVEIFRQTKGQPFDPSLPVINAVSNVICALSFGHQFAPDDENFQKLIKALETLVKFTGSVFHALFLAFPRLMSYLPGLHKEALASMEEIISFAKQEIEKHKKSSALHEPQDFIDYYLLQIDKSRNDPKSTYGEENLALCIFDFFAAGTETTMLTLMWALLLLTNHPNIQ</sequence>
<dbReference type="PRINTS" id="PR00463">
    <property type="entry name" value="EP450I"/>
</dbReference>
<dbReference type="InterPro" id="IPR036396">
    <property type="entry name" value="Cyt_P450_sf"/>
</dbReference>
<dbReference type="GO" id="GO:0006082">
    <property type="term" value="P:organic acid metabolic process"/>
    <property type="evidence" value="ECO:0007669"/>
    <property type="project" value="TreeGrafter"/>
</dbReference>
<dbReference type="AlphaFoldDB" id="A0A6J1W3C8"/>